<organism evidence="2 3">
    <name type="scientific">Leptotrichia trevisanii</name>
    <dbReference type="NCBI Taxonomy" id="109328"/>
    <lineage>
        <taxon>Bacteria</taxon>
        <taxon>Fusobacteriati</taxon>
        <taxon>Fusobacteriota</taxon>
        <taxon>Fusobacteriia</taxon>
        <taxon>Fusobacteriales</taxon>
        <taxon>Leptotrichiaceae</taxon>
        <taxon>Leptotrichia</taxon>
    </lineage>
</organism>
<keyword evidence="3" id="KW-1185">Reference proteome</keyword>
<gene>
    <name evidence="2" type="ORF">JMUB3870_0817</name>
</gene>
<evidence type="ECO:0000256" key="1">
    <source>
        <dbReference type="SAM" id="Phobius"/>
    </source>
</evidence>
<name>A0A510JZ86_9FUSO</name>
<reference evidence="2 3" key="1">
    <citation type="submission" date="2019-07" db="EMBL/GenBank/DDBJ databases">
        <title>Complete Genome Sequence of Leptotrichia trevisanii Strain JMUB3870.</title>
        <authorList>
            <person name="Watanabe S."/>
            <person name="Cui L."/>
        </authorList>
    </citation>
    <scope>NUCLEOTIDE SEQUENCE [LARGE SCALE GENOMIC DNA]</scope>
    <source>
        <strain evidence="2 3">JMUB3870</strain>
    </source>
</reference>
<sequence length="124" mass="14734">MIISMIILQLVILIISSATLIYLIVRKNTMECFYVENENLHLNSIPTKKIPLFDIDYVEFYCTRIRNSYRGQIRIYKKNAKVVKRFFQTSKISLIVTEKMVLDEIQKLTPILKEYSIPYTVKYD</sequence>
<dbReference type="OrthoDB" id="80719at2"/>
<dbReference type="Proteomes" id="UP000422644">
    <property type="component" value="Chromosome"/>
</dbReference>
<keyword evidence="1" id="KW-1133">Transmembrane helix</keyword>
<evidence type="ECO:0000313" key="2">
    <source>
        <dbReference type="EMBL" id="BBM44699.1"/>
    </source>
</evidence>
<proteinExistence type="predicted"/>
<evidence type="ECO:0000313" key="3">
    <source>
        <dbReference type="Proteomes" id="UP000422644"/>
    </source>
</evidence>
<keyword evidence="1" id="KW-0812">Transmembrane</keyword>
<keyword evidence="1" id="KW-0472">Membrane</keyword>
<feature type="transmembrane region" description="Helical" evidence="1">
    <location>
        <begin position="6"/>
        <end position="25"/>
    </location>
</feature>
<dbReference type="EMBL" id="AP019831">
    <property type="protein sequence ID" value="BBM44699.1"/>
    <property type="molecule type" value="Genomic_DNA"/>
</dbReference>
<dbReference type="AlphaFoldDB" id="A0A510JZ86"/>
<protein>
    <submittedName>
        <fullName evidence="2">Uncharacterized protein</fullName>
    </submittedName>
</protein>
<dbReference type="RefSeq" id="WP_026748357.1">
    <property type="nucleotide sequence ID" value="NZ_AP019831.1"/>
</dbReference>
<accession>A0A510JZ86</accession>